<dbReference type="PRINTS" id="PR00412">
    <property type="entry name" value="EPOXHYDRLASE"/>
</dbReference>
<evidence type="ECO:0000313" key="6">
    <source>
        <dbReference type="Proteomes" id="UP000799771"/>
    </source>
</evidence>
<name>A0A6A5ZZW7_9PLEO</name>
<feature type="active site" description="Proton donor" evidence="3">
    <location>
        <position position="324"/>
    </location>
</feature>
<comment type="similarity">
    <text evidence="1">Belongs to the peptidase S33 family.</text>
</comment>
<dbReference type="GO" id="GO:0097176">
    <property type="term" value="P:epoxide metabolic process"/>
    <property type="evidence" value="ECO:0007669"/>
    <property type="project" value="TreeGrafter"/>
</dbReference>
<sequence>MTTKPFGVVPAGAKQQPTPFELCIDEGKLQDFKTLLKLSPIAKETYENLQTNGEFGVSRKWVSDTKDYWLKEFDWRKEENHINSFPNFKSQVSDTDGGKFDIHFAALFSSNPSAIPIAFFHGWPGSFLEFLPLMDILRNKYTSETLPYHVIAPSLPGFGLSSDPPHTKNWTTEDSARIMHKLLLSFGFGATGYLVQGGDIGSFISRDMAVRYPECKGMHVNFMQTGNIKSKSDPADELSDMEKEGVKKLDEFNTVGNGYAKMHATKPSTIGLVLASSPLAQLAWIGEKFLVWTDPTTTPPLSTILADITLYWLSECYPTSIYTYRETQEAKFVDKPIGYSYFRFELAPVPRAWAEKTGNMVFFRSHENGGHFAALERPDVLLADVEDYVKVAWKS</sequence>
<reference evidence="5" key="1">
    <citation type="journal article" date="2020" name="Stud. Mycol.">
        <title>101 Dothideomycetes genomes: a test case for predicting lifestyles and emergence of pathogens.</title>
        <authorList>
            <person name="Haridas S."/>
            <person name="Albert R."/>
            <person name="Binder M."/>
            <person name="Bloem J."/>
            <person name="Labutti K."/>
            <person name="Salamov A."/>
            <person name="Andreopoulos B."/>
            <person name="Baker S."/>
            <person name="Barry K."/>
            <person name="Bills G."/>
            <person name="Bluhm B."/>
            <person name="Cannon C."/>
            <person name="Castanera R."/>
            <person name="Culley D."/>
            <person name="Daum C."/>
            <person name="Ezra D."/>
            <person name="Gonzalez J."/>
            <person name="Henrissat B."/>
            <person name="Kuo A."/>
            <person name="Liang C."/>
            <person name="Lipzen A."/>
            <person name="Lutzoni F."/>
            <person name="Magnuson J."/>
            <person name="Mondo S."/>
            <person name="Nolan M."/>
            <person name="Ohm R."/>
            <person name="Pangilinan J."/>
            <person name="Park H.-J."/>
            <person name="Ramirez L."/>
            <person name="Alfaro M."/>
            <person name="Sun H."/>
            <person name="Tritt A."/>
            <person name="Yoshinaga Y."/>
            <person name="Zwiers L.-H."/>
            <person name="Turgeon B."/>
            <person name="Goodwin S."/>
            <person name="Spatafora J."/>
            <person name="Crous P."/>
            <person name="Grigoriev I."/>
        </authorList>
    </citation>
    <scope>NUCLEOTIDE SEQUENCE</scope>
    <source>
        <strain evidence="5">CBS 119687</strain>
    </source>
</reference>
<dbReference type="OrthoDB" id="7130006at2759"/>
<dbReference type="InterPro" id="IPR016292">
    <property type="entry name" value="Epoxide_hydrolase"/>
</dbReference>
<proteinExistence type="inferred from homology"/>
<dbReference type="Pfam" id="PF06441">
    <property type="entry name" value="EHN"/>
    <property type="match status" value="1"/>
</dbReference>
<dbReference type="GeneID" id="54402460"/>
<dbReference type="PANTHER" id="PTHR21661">
    <property type="entry name" value="EPOXIDE HYDROLASE 1-RELATED"/>
    <property type="match status" value="1"/>
</dbReference>
<dbReference type="InterPro" id="IPR029058">
    <property type="entry name" value="AB_hydrolase_fold"/>
</dbReference>
<feature type="domain" description="Epoxide hydrolase N-terminal" evidence="4">
    <location>
        <begin position="18"/>
        <end position="130"/>
    </location>
</feature>
<dbReference type="EMBL" id="ML977518">
    <property type="protein sequence ID" value="KAF2124826.1"/>
    <property type="molecule type" value="Genomic_DNA"/>
</dbReference>
<dbReference type="PIRSF" id="PIRSF001112">
    <property type="entry name" value="Epoxide_hydrolase"/>
    <property type="match status" value="1"/>
</dbReference>
<dbReference type="RefSeq" id="XP_033519219.1">
    <property type="nucleotide sequence ID" value="XM_033662028.1"/>
</dbReference>
<protein>
    <submittedName>
        <fullName evidence="5">Epoxide hydrolase 1</fullName>
    </submittedName>
</protein>
<evidence type="ECO:0000256" key="3">
    <source>
        <dbReference type="PIRSR" id="PIRSR001112-1"/>
    </source>
</evidence>
<keyword evidence="6" id="KW-1185">Reference proteome</keyword>
<organism evidence="5 6">
    <name type="scientific">Dothidotthia symphoricarpi CBS 119687</name>
    <dbReference type="NCBI Taxonomy" id="1392245"/>
    <lineage>
        <taxon>Eukaryota</taxon>
        <taxon>Fungi</taxon>
        <taxon>Dikarya</taxon>
        <taxon>Ascomycota</taxon>
        <taxon>Pezizomycotina</taxon>
        <taxon>Dothideomycetes</taxon>
        <taxon>Pleosporomycetidae</taxon>
        <taxon>Pleosporales</taxon>
        <taxon>Dothidotthiaceae</taxon>
        <taxon>Dothidotthia</taxon>
    </lineage>
</organism>
<gene>
    <name evidence="5" type="ORF">P153DRAFT_128496</name>
</gene>
<dbReference type="InterPro" id="IPR010497">
    <property type="entry name" value="Epoxide_hydro_N"/>
</dbReference>
<dbReference type="Proteomes" id="UP000799771">
    <property type="component" value="Unassembled WGS sequence"/>
</dbReference>
<keyword evidence="2 5" id="KW-0378">Hydrolase</keyword>
<dbReference type="SUPFAM" id="SSF53474">
    <property type="entry name" value="alpha/beta-Hydrolases"/>
    <property type="match status" value="1"/>
</dbReference>
<dbReference type="AlphaFoldDB" id="A0A6A5ZZW7"/>
<feature type="active site" description="Proton acceptor" evidence="3">
    <location>
        <position position="371"/>
    </location>
</feature>
<dbReference type="Gene3D" id="3.40.50.1820">
    <property type="entry name" value="alpha/beta hydrolase"/>
    <property type="match status" value="1"/>
</dbReference>
<accession>A0A6A5ZZW7</accession>
<dbReference type="InterPro" id="IPR000639">
    <property type="entry name" value="Epox_hydrolase-like"/>
</dbReference>
<evidence type="ECO:0000256" key="2">
    <source>
        <dbReference type="ARBA" id="ARBA00022801"/>
    </source>
</evidence>
<evidence type="ECO:0000259" key="4">
    <source>
        <dbReference type="Pfam" id="PF06441"/>
    </source>
</evidence>
<evidence type="ECO:0000256" key="1">
    <source>
        <dbReference type="ARBA" id="ARBA00010088"/>
    </source>
</evidence>
<evidence type="ECO:0000313" key="5">
    <source>
        <dbReference type="EMBL" id="KAF2124826.1"/>
    </source>
</evidence>
<dbReference type="PANTHER" id="PTHR21661:SF39">
    <property type="entry name" value="HYDROLASE, PUTATIVE (AFU_ORTHOLOGUE AFUA_3G08960)-RELATED"/>
    <property type="match status" value="1"/>
</dbReference>
<dbReference type="GO" id="GO:0004301">
    <property type="term" value="F:epoxide hydrolase activity"/>
    <property type="evidence" value="ECO:0007669"/>
    <property type="project" value="TreeGrafter"/>
</dbReference>
<feature type="active site" description="Nucleophile" evidence="3">
    <location>
        <position position="199"/>
    </location>
</feature>